<comment type="caution">
    <text evidence="2">The sequence shown here is derived from an EMBL/GenBank/DDBJ whole genome shotgun (WGS) entry which is preliminary data.</text>
</comment>
<organism evidence="2 3">
    <name type="scientific">Sulfoacidibacillus ferrooxidans</name>
    <dbReference type="NCBI Taxonomy" id="2005001"/>
    <lineage>
        <taxon>Bacteria</taxon>
        <taxon>Bacillati</taxon>
        <taxon>Bacillota</taxon>
        <taxon>Bacilli</taxon>
        <taxon>Bacillales</taxon>
        <taxon>Alicyclobacillaceae</taxon>
        <taxon>Sulfoacidibacillus</taxon>
    </lineage>
</organism>
<dbReference type="RefSeq" id="WP_241712225.1">
    <property type="nucleotide sequence ID" value="NZ_JALBUF010000001.1"/>
</dbReference>
<keyword evidence="1" id="KW-1133">Transmembrane helix</keyword>
<dbReference type="Proteomes" id="UP001139263">
    <property type="component" value="Unassembled WGS sequence"/>
</dbReference>
<keyword evidence="3" id="KW-1185">Reference proteome</keyword>
<dbReference type="EMBL" id="JALBUF010000001">
    <property type="protein sequence ID" value="MCI0182656.1"/>
    <property type="molecule type" value="Genomic_DNA"/>
</dbReference>
<evidence type="ECO:0000256" key="1">
    <source>
        <dbReference type="SAM" id="Phobius"/>
    </source>
</evidence>
<proteinExistence type="predicted"/>
<gene>
    <name evidence="2" type="ORF">MM817_00922</name>
</gene>
<sequence>MKNRTGPPPTPTRQTRRNFAAGMTLFMLFIIIVLLWEFKGYVYQFFTGTL</sequence>
<evidence type="ECO:0000313" key="2">
    <source>
        <dbReference type="EMBL" id="MCI0182656.1"/>
    </source>
</evidence>
<reference evidence="2" key="1">
    <citation type="submission" date="2022-03" db="EMBL/GenBank/DDBJ databases">
        <title>Draft Genome Sequence of Firmicute Strain S0AB, a Heterotrophic Iron/Sulfur-Oxidizing Extreme Acidophile.</title>
        <authorList>
            <person name="Vergara E."/>
            <person name="Pakostova E."/>
            <person name="Johnson D.B."/>
            <person name="Holmes D.S."/>
        </authorList>
    </citation>
    <scope>NUCLEOTIDE SEQUENCE</scope>
    <source>
        <strain evidence="2">S0AB</strain>
    </source>
</reference>
<protein>
    <submittedName>
        <fullName evidence="2">Uncharacterized protein</fullName>
    </submittedName>
</protein>
<keyword evidence="1" id="KW-0812">Transmembrane</keyword>
<dbReference type="AlphaFoldDB" id="A0A9X1V6Q6"/>
<accession>A0A9X1V6Q6</accession>
<evidence type="ECO:0000313" key="3">
    <source>
        <dbReference type="Proteomes" id="UP001139263"/>
    </source>
</evidence>
<feature type="transmembrane region" description="Helical" evidence="1">
    <location>
        <begin position="20"/>
        <end position="38"/>
    </location>
</feature>
<keyword evidence="1" id="KW-0472">Membrane</keyword>
<name>A0A9X1V6Q6_9BACL</name>